<dbReference type="GO" id="GO:0010052">
    <property type="term" value="P:guard cell differentiation"/>
    <property type="evidence" value="ECO:0007669"/>
    <property type="project" value="UniProtKB-UniRule"/>
</dbReference>
<evidence type="ECO:0000256" key="4">
    <source>
        <dbReference type="ARBA" id="ARBA00022729"/>
    </source>
</evidence>
<comment type="function">
    <text evidence="6">Controls stomatal patterning.</text>
</comment>
<organism evidence="8 9">
    <name type="scientific">Aristolochia fimbriata</name>
    <name type="common">White veined hardy Dutchman's pipe vine</name>
    <dbReference type="NCBI Taxonomy" id="158543"/>
    <lineage>
        <taxon>Eukaryota</taxon>
        <taxon>Viridiplantae</taxon>
        <taxon>Streptophyta</taxon>
        <taxon>Embryophyta</taxon>
        <taxon>Tracheophyta</taxon>
        <taxon>Spermatophyta</taxon>
        <taxon>Magnoliopsida</taxon>
        <taxon>Magnoliidae</taxon>
        <taxon>Piperales</taxon>
        <taxon>Aristolochiaceae</taxon>
        <taxon>Aristolochia</taxon>
    </lineage>
</organism>
<keyword evidence="7" id="KW-1133">Transmembrane helix</keyword>
<dbReference type="PANTHER" id="PTHR33109">
    <property type="entry name" value="EPIDERMAL PATTERNING FACTOR-LIKE PROTEIN 4"/>
    <property type="match status" value="1"/>
</dbReference>
<dbReference type="Proteomes" id="UP000825729">
    <property type="component" value="Unassembled WGS sequence"/>
</dbReference>
<keyword evidence="9" id="KW-1185">Reference proteome</keyword>
<dbReference type="EMBL" id="JAINDJ010000008">
    <property type="protein sequence ID" value="KAG9440019.1"/>
    <property type="molecule type" value="Genomic_DNA"/>
</dbReference>
<sequence>MASVYSAAFSPRHVYLLIGYLILFWCSTFRFSAEGRANPRVLEASKVGEEEKMLVRARIGSRPPSCERRCSSCGHCEAVQVPAVPQDKIGRRHSSLISTINSKGEDTSNYKPMNWKCKCGDMILNP</sequence>
<evidence type="ECO:0000256" key="7">
    <source>
        <dbReference type="SAM" id="Phobius"/>
    </source>
</evidence>
<keyword evidence="6" id="KW-0217">Developmental protein</keyword>
<comment type="subcellular location">
    <subcellularLocation>
        <location evidence="1 6">Secreted</location>
    </subcellularLocation>
</comment>
<proteinExistence type="inferred from homology"/>
<accession>A0AAV7DVN1</accession>
<dbReference type="Pfam" id="PF17181">
    <property type="entry name" value="EPF"/>
    <property type="match status" value="1"/>
</dbReference>
<evidence type="ECO:0000313" key="9">
    <source>
        <dbReference type="Proteomes" id="UP000825729"/>
    </source>
</evidence>
<evidence type="ECO:0000256" key="3">
    <source>
        <dbReference type="ARBA" id="ARBA00022525"/>
    </source>
</evidence>
<keyword evidence="7" id="KW-0472">Membrane</keyword>
<keyword evidence="5" id="KW-1015">Disulfide bond</keyword>
<evidence type="ECO:0000313" key="8">
    <source>
        <dbReference type="EMBL" id="KAG9440019.1"/>
    </source>
</evidence>
<evidence type="ECO:0000256" key="1">
    <source>
        <dbReference type="ARBA" id="ARBA00004613"/>
    </source>
</evidence>
<gene>
    <name evidence="8" type="ORF">H6P81_020184</name>
</gene>
<feature type="transmembrane region" description="Helical" evidence="7">
    <location>
        <begin position="14"/>
        <end position="33"/>
    </location>
</feature>
<name>A0AAV7DVN1_ARIFI</name>
<protein>
    <recommendedName>
        <fullName evidence="6">Epidermal patterning factor-like protein</fullName>
    </recommendedName>
</protein>
<reference evidence="8 9" key="1">
    <citation type="submission" date="2021-07" db="EMBL/GenBank/DDBJ databases">
        <title>The Aristolochia fimbriata genome: insights into angiosperm evolution, floral development and chemical biosynthesis.</title>
        <authorList>
            <person name="Jiao Y."/>
        </authorList>
    </citation>
    <scope>NUCLEOTIDE SEQUENCE [LARGE SCALE GENOMIC DNA]</scope>
    <source>
        <strain evidence="8">IBCAS-2021</strain>
        <tissue evidence="8">Leaf</tissue>
    </source>
</reference>
<evidence type="ECO:0000256" key="6">
    <source>
        <dbReference type="RuleBase" id="RU367102"/>
    </source>
</evidence>
<dbReference type="PANTHER" id="PTHR33109:SF7">
    <property type="entry name" value="EPIDERMAL PATTERNING FACTOR-LIKE PROTEIN 2"/>
    <property type="match status" value="1"/>
</dbReference>
<evidence type="ECO:0000256" key="5">
    <source>
        <dbReference type="ARBA" id="ARBA00023157"/>
    </source>
</evidence>
<keyword evidence="4" id="KW-0732">Signal</keyword>
<dbReference type="AlphaFoldDB" id="A0AAV7DVN1"/>
<evidence type="ECO:0000256" key="2">
    <source>
        <dbReference type="ARBA" id="ARBA00008127"/>
    </source>
</evidence>
<keyword evidence="3 6" id="KW-0964">Secreted</keyword>
<comment type="caution">
    <text evidence="8">The sequence shown here is derived from an EMBL/GenBank/DDBJ whole genome shotgun (WGS) entry which is preliminary data.</text>
</comment>
<dbReference type="InterPro" id="IPR039455">
    <property type="entry name" value="EPFL"/>
</dbReference>
<keyword evidence="7" id="KW-0812">Transmembrane</keyword>
<comment type="similarity">
    <text evidence="2 6">Belongs to the plant cysteine rich small secretory peptide family. Epidermal patterning factor subfamily.</text>
</comment>
<dbReference type="GO" id="GO:0005576">
    <property type="term" value="C:extracellular region"/>
    <property type="evidence" value="ECO:0007669"/>
    <property type="project" value="UniProtKB-SubCell"/>
</dbReference>